<dbReference type="Proteomes" id="UP000004994">
    <property type="component" value="Chromosome 5"/>
</dbReference>
<organism evidence="1">
    <name type="scientific">Solanum lycopersicum</name>
    <name type="common">Tomato</name>
    <name type="synonym">Lycopersicon esculentum</name>
    <dbReference type="NCBI Taxonomy" id="4081"/>
    <lineage>
        <taxon>Eukaryota</taxon>
        <taxon>Viridiplantae</taxon>
        <taxon>Streptophyta</taxon>
        <taxon>Embryophyta</taxon>
        <taxon>Tracheophyta</taxon>
        <taxon>Spermatophyta</taxon>
        <taxon>Magnoliopsida</taxon>
        <taxon>eudicotyledons</taxon>
        <taxon>Gunneridae</taxon>
        <taxon>Pentapetalae</taxon>
        <taxon>asterids</taxon>
        <taxon>lamiids</taxon>
        <taxon>Solanales</taxon>
        <taxon>Solanaceae</taxon>
        <taxon>Solanoideae</taxon>
        <taxon>Solaneae</taxon>
        <taxon>Solanum</taxon>
        <taxon>Solanum subgen. Lycopersicon</taxon>
    </lineage>
</organism>
<reference evidence="1" key="2">
    <citation type="submission" date="2019-01" db="UniProtKB">
        <authorList>
            <consortium name="EnsemblPlants"/>
        </authorList>
    </citation>
    <scope>IDENTIFICATION</scope>
    <source>
        <strain evidence="1">cv. Heinz 1706</strain>
    </source>
</reference>
<reference evidence="1" key="1">
    <citation type="journal article" date="2012" name="Nature">
        <title>The tomato genome sequence provides insights into fleshy fruit evolution.</title>
        <authorList>
            <consortium name="Tomato Genome Consortium"/>
        </authorList>
    </citation>
    <scope>NUCLEOTIDE SEQUENCE [LARGE SCALE GENOMIC DNA]</scope>
    <source>
        <strain evidence="1">cv. Heinz 1706</strain>
    </source>
</reference>
<accession>A0A3Q7GE59</accession>
<evidence type="ECO:0000313" key="1">
    <source>
        <dbReference type="EnsemblPlants" id="Solyc05g010560.1.1.1"/>
    </source>
</evidence>
<dbReference type="InParanoid" id="A0A3Q7GE59"/>
<protein>
    <submittedName>
        <fullName evidence="1">Uncharacterized protein</fullName>
    </submittedName>
</protein>
<evidence type="ECO:0000313" key="2">
    <source>
        <dbReference type="Proteomes" id="UP000004994"/>
    </source>
</evidence>
<dbReference type="AlphaFoldDB" id="A0A3Q7GE59"/>
<dbReference type="PaxDb" id="4081-Solyc05g010560.1.1"/>
<dbReference type="Gramene" id="Solyc05g010560.1.1">
    <property type="protein sequence ID" value="Solyc05g010560.1.1.1"/>
    <property type="gene ID" value="Solyc05g010560.1"/>
</dbReference>
<sequence>MATAETQCTNTKNYTVKKQFVQDLRPANPFVKVRALFPPWLMPLEIYFFNGTPTFQREAKASPCKGTPHESFRPRFTSSSLRLSARKVADYYKSERMENKG</sequence>
<name>A0A3Q7GE59_SOLLC</name>
<keyword evidence="2" id="KW-1185">Reference proteome</keyword>
<dbReference type="EnsemblPlants" id="Solyc05g010560.1.1">
    <property type="protein sequence ID" value="Solyc05g010560.1.1.1"/>
    <property type="gene ID" value="Solyc05g010560.1"/>
</dbReference>
<proteinExistence type="predicted"/>